<evidence type="ECO:0000259" key="8">
    <source>
        <dbReference type="PROSITE" id="PS50113"/>
    </source>
</evidence>
<comment type="subcellular location">
    <subcellularLocation>
        <location evidence="1">Membrane</location>
    </subcellularLocation>
</comment>
<dbReference type="PROSITE" id="PS50885">
    <property type="entry name" value="HAMP"/>
    <property type="match status" value="1"/>
</dbReference>
<dbReference type="FunFam" id="1.10.287.950:FF:000001">
    <property type="entry name" value="Methyl-accepting chemotaxis sensory transducer"/>
    <property type="match status" value="1"/>
</dbReference>
<dbReference type="Pfam" id="PF00015">
    <property type="entry name" value="MCPsignal"/>
    <property type="match status" value="1"/>
</dbReference>
<dbReference type="Proteomes" id="UP000198736">
    <property type="component" value="Unassembled WGS sequence"/>
</dbReference>
<dbReference type="InterPro" id="IPR001610">
    <property type="entry name" value="PAC"/>
</dbReference>
<dbReference type="PROSITE" id="PS50192">
    <property type="entry name" value="T_SNARE"/>
    <property type="match status" value="1"/>
</dbReference>
<accession>A0A0S4L1X3</accession>
<dbReference type="InterPro" id="IPR013655">
    <property type="entry name" value="PAS_fold_3"/>
</dbReference>
<dbReference type="OrthoDB" id="9765776at2"/>
<dbReference type="Pfam" id="PF18947">
    <property type="entry name" value="HAMP_2"/>
    <property type="match status" value="1"/>
</dbReference>
<dbReference type="SMART" id="SM00086">
    <property type="entry name" value="PAC"/>
    <property type="match status" value="3"/>
</dbReference>
<feature type="domain" description="T-SNARE coiled-coil homology" evidence="9">
    <location>
        <begin position="623"/>
        <end position="685"/>
    </location>
</feature>
<dbReference type="InterPro" id="IPR000727">
    <property type="entry name" value="T_SNARE_dom"/>
</dbReference>
<evidence type="ECO:0000256" key="5">
    <source>
        <dbReference type="SAM" id="MobiDB-lite"/>
    </source>
</evidence>
<protein>
    <submittedName>
        <fullName evidence="11">Methyl-accepting chemotaxis sensory transducer with Pas/Pac sensor</fullName>
    </submittedName>
</protein>
<dbReference type="SMART" id="SM00304">
    <property type="entry name" value="HAMP"/>
    <property type="match status" value="1"/>
</dbReference>
<keyword evidence="12" id="KW-1185">Reference proteome</keyword>
<gene>
    <name evidence="11" type="ORF">COMA2_10124</name>
</gene>
<evidence type="ECO:0000256" key="2">
    <source>
        <dbReference type="ARBA" id="ARBA00022481"/>
    </source>
</evidence>
<evidence type="ECO:0000256" key="4">
    <source>
        <dbReference type="PROSITE-ProRule" id="PRU00284"/>
    </source>
</evidence>
<dbReference type="GO" id="GO:0005886">
    <property type="term" value="C:plasma membrane"/>
    <property type="evidence" value="ECO:0007669"/>
    <property type="project" value="TreeGrafter"/>
</dbReference>
<evidence type="ECO:0000259" key="10">
    <source>
        <dbReference type="PROSITE" id="PS50885"/>
    </source>
</evidence>
<keyword evidence="2" id="KW-0488">Methylation</keyword>
<sequence>MGQWDKALNKVQAVHECDLNGTVVTANDYFLNMLGYTLGEVRGKPYRTFIDPDQTERSDYQAYWDKMKRGESGACVYKRIGKGGKEVWVQAVGTPMLSALGKPTGVIEFAVDVTQQQREREDLRDELNARIDIMDTTSIVSEADLKGDIITINKKYMDISKYSKEELIGSPHSITRHPDMPKEVFKTMWQTIGRGQIFRGIIKNRAKDGTPYYVDAVIKPILGKNGKPRKYLGVRYDLTEQEIARHNMKGIVEAIDKSYACIEFTLDGTVLTANENFLKTMGYSLDEVKGRHHRMFCDPAYAHSGDYAAFWQKLNRGEFDTGVYRRLGKGGKEIWIQASYNPVKDEMGRLFKVVKLATDVTGQKRAHNKVEQLIEAAAAGRLSERIKSDEFTGASKEFTESVNRLLDSMATPLHEAQQVLSRVAANDLTQEMTGAYQGEFDMIKTNINSMVRNMSQTIWAVQEAVESVSLGSEHITKGNEDLSRRTSEQASALEETSASMEEMTSTVKQNADNAKQANQLAMAARETADKGGAVTKRAVEAMGEINKSSKKIADIITVIDEIAFQTNLLALNAAVEAARAGEHGRGFAVVAAEVRNLAQRSATAAKEIKGLINESIQRVRDGSELVHQSGRTLEEIVSSVKRVTDIIVEISAASQEQASGIDQVNKAIMSMDDTTQQNAALVEETTSASQSLQSQAQALHQRVMKFHLQATEAQKAEMPPVDNLRQFVARTIHDVYGQTSEPAVRARKSIPAIGKGRGNAHKAPLTEVSMDKVVSGLPRARAGGGTDHGATGEEFEEF</sequence>
<dbReference type="SUPFAM" id="SSF55785">
    <property type="entry name" value="PYP-like sensor domain (PAS domain)"/>
    <property type="match status" value="3"/>
</dbReference>
<dbReference type="EMBL" id="CZPZ01000001">
    <property type="protein sequence ID" value="CUS31477.1"/>
    <property type="molecule type" value="Genomic_DNA"/>
</dbReference>
<dbReference type="PROSITE" id="PS50111">
    <property type="entry name" value="CHEMOTAXIS_TRANSDUC_2"/>
    <property type="match status" value="1"/>
</dbReference>
<dbReference type="Pfam" id="PF13426">
    <property type="entry name" value="PAS_9"/>
    <property type="match status" value="1"/>
</dbReference>
<dbReference type="SMART" id="SM00283">
    <property type="entry name" value="MA"/>
    <property type="match status" value="1"/>
</dbReference>
<dbReference type="PANTHER" id="PTHR43531">
    <property type="entry name" value="PROTEIN ICFG"/>
    <property type="match status" value="1"/>
</dbReference>
<evidence type="ECO:0000313" key="11">
    <source>
        <dbReference type="EMBL" id="CUS31477.1"/>
    </source>
</evidence>
<feature type="region of interest" description="Disordered" evidence="5">
    <location>
        <begin position="777"/>
        <end position="798"/>
    </location>
</feature>
<dbReference type="InterPro" id="IPR000700">
    <property type="entry name" value="PAS-assoc_C"/>
</dbReference>
<dbReference type="GO" id="GO:0004888">
    <property type="term" value="F:transmembrane signaling receptor activity"/>
    <property type="evidence" value="ECO:0007669"/>
    <property type="project" value="TreeGrafter"/>
</dbReference>
<evidence type="ECO:0000259" key="6">
    <source>
        <dbReference type="PROSITE" id="PS50111"/>
    </source>
</evidence>
<reference evidence="12" key="1">
    <citation type="submission" date="2015-10" db="EMBL/GenBank/DDBJ databases">
        <authorList>
            <person name="Luecker S."/>
            <person name="Luecker S."/>
        </authorList>
    </citation>
    <scope>NUCLEOTIDE SEQUENCE [LARGE SCALE GENOMIC DNA]</scope>
</reference>
<dbReference type="PROSITE" id="PS50113">
    <property type="entry name" value="PAC"/>
    <property type="match status" value="3"/>
</dbReference>
<feature type="domain" description="PAC" evidence="8">
    <location>
        <begin position="317"/>
        <end position="372"/>
    </location>
</feature>
<evidence type="ECO:0000259" key="9">
    <source>
        <dbReference type="PROSITE" id="PS50192"/>
    </source>
</evidence>
<dbReference type="InterPro" id="IPR000014">
    <property type="entry name" value="PAS"/>
</dbReference>
<organism evidence="11 12">
    <name type="scientific">Candidatus Nitrospira nitrificans</name>
    <dbReference type="NCBI Taxonomy" id="1742973"/>
    <lineage>
        <taxon>Bacteria</taxon>
        <taxon>Pseudomonadati</taxon>
        <taxon>Nitrospirota</taxon>
        <taxon>Nitrospiria</taxon>
        <taxon>Nitrospirales</taxon>
        <taxon>Nitrospiraceae</taxon>
        <taxon>Nitrospira</taxon>
    </lineage>
</organism>
<feature type="domain" description="PAS" evidence="7">
    <location>
        <begin position="18"/>
        <end position="56"/>
    </location>
</feature>
<dbReference type="CDD" id="cd00130">
    <property type="entry name" value="PAS"/>
    <property type="match status" value="3"/>
</dbReference>
<dbReference type="SMART" id="SM00091">
    <property type="entry name" value="PAS"/>
    <property type="match status" value="3"/>
</dbReference>
<dbReference type="Pfam" id="PF08447">
    <property type="entry name" value="PAS_3"/>
    <property type="match status" value="2"/>
</dbReference>
<dbReference type="Gene3D" id="1.10.287.950">
    <property type="entry name" value="Methyl-accepting chemotaxis protein"/>
    <property type="match status" value="1"/>
</dbReference>
<dbReference type="PROSITE" id="PS50112">
    <property type="entry name" value="PAS"/>
    <property type="match status" value="2"/>
</dbReference>
<feature type="compositionally biased region" description="Low complexity" evidence="5">
    <location>
        <begin position="490"/>
        <end position="504"/>
    </location>
</feature>
<dbReference type="GO" id="GO:0006935">
    <property type="term" value="P:chemotaxis"/>
    <property type="evidence" value="ECO:0007669"/>
    <property type="project" value="TreeGrafter"/>
</dbReference>
<evidence type="ECO:0000259" key="7">
    <source>
        <dbReference type="PROSITE" id="PS50112"/>
    </source>
</evidence>
<dbReference type="InterPro" id="IPR035965">
    <property type="entry name" value="PAS-like_dom_sf"/>
</dbReference>
<dbReference type="InterPro" id="IPR051310">
    <property type="entry name" value="MCP_chemotaxis"/>
</dbReference>
<dbReference type="InterPro" id="IPR004089">
    <property type="entry name" value="MCPsignal_dom"/>
</dbReference>
<dbReference type="Gene3D" id="3.30.450.20">
    <property type="entry name" value="PAS domain"/>
    <property type="match status" value="3"/>
</dbReference>
<dbReference type="GO" id="GO:0007165">
    <property type="term" value="P:signal transduction"/>
    <property type="evidence" value="ECO:0007669"/>
    <property type="project" value="UniProtKB-KW"/>
</dbReference>
<feature type="domain" description="HAMP" evidence="10">
    <location>
        <begin position="407"/>
        <end position="459"/>
    </location>
</feature>
<feature type="domain" description="PAC" evidence="8">
    <location>
        <begin position="71"/>
        <end position="125"/>
    </location>
</feature>
<dbReference type="NCBIfam" id="TIGR00229">
    <property type="entry name" value="sensory_box"/>
    <property type="match status" value="3"/>
</dbReference>
<keyword evidence="4" id="KW-0807">Transducer</keyword>
<dbReference type="STRING" id="1742973.COMA2_10124"/>
<comment type="similarity">
    <text evidence="3">Belongs to the methyl-accepting chemotaxis (MCP) protein family.</text>
</comment>
<name>A0A0S4L1X3_9BACT</name>
<dbReference type="AlphaFoldDB" id="A0A0S4L1X3"/>
<dbReference type="RefSeq" id="WP_090893694.1">
    <property type="nucleotide sequence ID" value="NZ_CZPZ01000001.1"/>
</dbReference>
<feature type="domain" description="PAS" evidence="7">
    <location>
        <begin position="123"/>
        <end position="195"/>
    </location>
</feature>
<feature type="region of interest" description="Disordered" evidence="5">
    <location>
        <begin position="476"/>
        <end position="504"/>
    </location>
</feature>
<dbReference type="CDD" id="cd11386">
    <property type="entry name" value="MCP_signal"/>
    <property type="match status" value="1"/>
</dbReference>
<evidence type="ECO:0000256" key="1">
    <source>
        <dbReference type="ARBA" id="ARBA00004370"/>
    </source>
</evidence>
<feature type="compositionally biased region" description="Basic and acidic residues" evidence="5">
    <location>
        <begin position="476"/>
        <end position="487"/>
    </location>
</feature>
<feature type="domain" description="PAC" evidence="8">
    <location>
        <begin position="196"/>
        <end position="250"/>
    </location>
</feature>
<dbReference type="InterPro" id="IPR003660">
    <property type="entry name" value="HAMP_dom"/>
</dbReference>
<evidence type="ECO:0000256" key="3">
    <source>
        <dbReference type="ARBA" id="ARBA00029447"/>
    </source>
</evidence>
<dbReference type="SUPFAM" id="SSF58104">
    <property type="entry name" value="Methyl-accepting chemotaxis protein (MCP) signaling domain"/>
    <property type="match status" value="1"/>
</dbReference>
<evidence type="ECO:0000313" key="12">
    <source>
        <dbReference type="Proteomes" id="UP000198736"/>
    </source>
</evidence>
<feature type="domain" description="Methyl-accepting transducer" evidence="6">
    <location>
        <begin position="464"/>
        <end position="693"/>
    </location>
</feature>
<proteinExistence type="inferred from homology"/>
<dbReference type="PANTHER" id="PTHR43531:SF14">
    <property type="entry name" value="METHYL-ACCEPTING CHEMOTAXIS PROTEIN I-RELATED"/>
    <property type="match status" value="1"/>
</dbReference>